<sequence length="446" mass="49897">MLDQGRASAELRRLLAEGKLHRRVAGAWGFLSFDPELTDSIPIAVLDAVENCREVFVSRSADGIEEELEAFSEHHGLYLAYLAKKKAWEDSRLQVERNRKAHIAKEMAAYDLDLSLQAEQKEWAWSPLFSEFILVPLPPCLHRPFEHSEEEFQGLITWLQREGYAMGDRNSPPHMARALKLFAKSEFGARTPMLCPVRGLSDKTLRDRTQQVLFAMEELIRVGKIYFPTLDTGGEDFEKFREVLDCGDNIGDQVENFRAWRRNCFIRACCDSLRREESHILRDLWVKGEGVDREGCASVFTSVLLLRENIDLGYVFGSIEATGLWPRGGDAFFDAAKVLRRESVSACYTKLAYWNVKDGLEDLDDIRASQVLCTFDASRFSGETSGSPSRFSAQGGSPLRMGLLTDGQAEQETTSALGGGGWGQVEDGEPEAVSVSPVVVMPGQPV</sequence>
<name>A0A8T0IZR3_CERPU</name>
<evidence type="ECO:0000256" key="1">
    <source>
        <dbReference type="SAM" id="MobiDB-lite"/>
    </source>
</evidence>
<organism evidence="2 3">
    <name type="scientific">Ceratodon purpureus</name>
    <name type="common">Fire moss</name>
    <name type="synonym">Dicranum purpureum</name>
    <dbReference type="NCBI Taxonomy" id="3225"/>
    <lineage>
        <taxon>Eukaryota</taxon>
        <taxon>Viridiplantae</taxon>
        <taxon>Streptophyta</taxon>
        <taxon>Embryophyta</taxon>
        <taxon>Bryophyta</taxon>
        <taxon>Bryophytina</taxon>
        <taxon>Bryopsida</taxon>
        <taxon>Dicranidae</taxon>
        <taxon>Pseudoditrichales</taxon>
        <taxon>Ditrichaceae</taxon>
        <taxon>Ceratodon</taxon>
    </lineage>
</organism>
<protein>
    <submittedName>
        <fullName evidence="2">Uncharacterized protein</fullName>
    </submittedName>
</protein>
<evidence type="ECO:0000313" key="2">
    <source>
        <dbReference type="EMBL" id="KAG0588141.1"/>
    </source>
</evidence>
<accession>A0A8T0IZR3</accession>
<proteinExistence type="predicted"/>
<comment type="caution">
    <text evidence="2">The sequence shown here is derived from an EMBL/GenBank/DDBJ whole genome shotgun (WGS) entry which is preliminary data.</text>
</comment>
<dbReference type="AlphaFoldDB" id="A0A8T0IZR3"/>
<reference evidence="2" key="1">
    <citation type="submission" date="2020-06" db="EMBL/GenBank/DDBJ databases">
        <title>WGS assembly of Ceratodon purpureus strain R40.</title>
        <authorList>
            <person name="Carey S.B."/>
            <person name="Jenkins J."/>
            <person name="Shu S."/>
            <person name="Lovell J.T."/>
            <person name="Sreedasyam A."/>
            <person name="Maumus F."/>
            <person name="Tiley G.P."/>
            <person name="Fernandez-Pozo N."/>
            <person name="Barry K."/>
            <person name="Chen C."/>
            <person name="Wang M."/>
            <person name="Lipzen A."/>
            <person name="Daum C."/>
            <person name="Saski C.A."/>
            <person name="Payton A.C."/>
            <person name="Mcbreen J.C."/>
            <person name="Conrad R.E."/>
            <person name="Kollar L.M."/>
            <person name="Olsson S."/>
            <person name="Huttunen S."/>
            <person name="Landis J.B."/>
            <person name="Wickett N.J."/>
            <person name="Johnson M.G."/>
            <person name="Rensing S.A."/>
            <person name="Grimwood J."/>
            <person name="Schmutz J."/>
            <person name="Mcdaniel S.F."/>
        </authorList>
    </citation>
    <scope>NUCLEOTIDE SEQUENCE</scope>
    <source>
        <strain evidence="2">R40</strain>
    </source>
</reference>
<evidence type="ECO:0000313" key="3">
    <source>
        <dbReference type="Proteomes" id="UP000822688"/>
    </source>
</evidence>
<keyword evidence="3" id="KW-1185">Reference proteome</keyword>
<feature type="region of interest" description="Disordered" evidence="1">
    <location>
        <begin position="413"/>
        <end position="434"/>
    </location>
</feature>
<gene>
    <name evidence="2" type="ORF">KC19_2G219400</name>
</gene>
<dbReference type="Proteomes" id="UP000822688">
    <property type="component" value="Chromosome 2"/>
</dbReference>
<dbReference type="EMBL" id="CM026422">
    <property type="protein sequence ID" value="KAG0588141.1"/>
    <property type="molecule type" value="Genomic_DNA"/>
</dbReference>